<dbReference type="RefSeq" id="WP_205382996.1">
    <property type="nucleotide sequence ID" value="NZ_JAFFZS010000007.1"/>
</dbReference>
<proteinExistence type="predicted"/>
<reference evidence="2 3" key="1">
    <citation type="submission" date="2021-02" db="EMBL/GenBank/DDBJ databases">
        <title>Whole genome sequencing of Streptomyces actuosus VRA1.</title>
        <authorList>
            <person name="Sen G."/>
            <person name="Sen A."/>
        </authorList>
    </citation>
    <scope>NUCLEOTIDE SEQUENCE [LARGE SCALE GENOMIC DNA]</scope>
    <source>
        <strain evidence="2 3">VRA1</strain>
    </source>
</reference>
<keyword evidence="1" id="KW-0472">Membrane</keyword>
<dbReference type="Proteomes" id="UP000788262">
    <property type="component" value="Unassembled WGS sequence"/>
</dbReference>
<comment type="caution">
    <text evidence="2">The sequence shown here is derived from an EMBL/GenBank/DDBJ whole genome shotgun (WGS) entry which is preliminary data.</text>
</comment>
<feature type="transmembrane region" description="Helical" evidence="1">
    <location>
        <begin position="6"/>
        <end position="28"/>
    </location>
</feature>
<feature type="transmembrane region" description="Helical" evidence="1">
    <location>
        <begin position="35"/>
        <end position="55"/>
    </location>
</feature>
<evidence type="ECO:0000313" key="2">
    <source>
        <dbReference type="EMBL" id="MBN0044782.1"/>
    </source>
</evidence>
<keyword evidence="1" id="KW-0812">Transmembrane</keyword>
<name>A0ABS2VNW0_STRAS</name>
<organism evidence="2 3">
    <name type="scientific">Streptomyces actuosus</name>
    <dbReference type="NCBI Taxonomy" id="1885"/>
    <lineage>
        <taxon>Bacteria</taxon>
        <taxon>Bacillati</taxon>
        <taxon>Actinomycetota</taxon>
        <taxon>Actinomycetes</taxon>
        <taxon>Kitasatosporales</taxon>
        <taxon>Streptomycetaceae</taxon>
        <taxon>Streptomyces</taxon>
    </lineage>
</organism>
<protein>
    <submittedName>
        <fullName evidence="2">YrdB family protein</fullName>
    </submittedName>
</protein>
<dbReference type="InterPro" id="IPR021214">
    <property type="entry name" value="DUF2568"/>
</dbReference>
<dbReference type="EMBL" id="JAFFZS010000007">
    <property type="protein sequence ID" value="MBN0044782.1"/>
    <property type="molecule type" value="Genomic_DNA"/>
</dbReference>
<gene>
    <name evidence="2" type="ORF">JS756_11805</name>
</gene>
<dbReference type="Pfam" id="PF10823">
    <property type="entry name" value="DUF2568"/>
    <property type="match status" value="1"/>
</dbReference>
<keyword evidence="3" id="KW-1185">Reference proteome</keyword>
<evidence type="ECO:0000313" key="3">
    <source>
        <dbReference type="Proteomes" id="UP000788262"/>
    </source>
</evidence>
<sequence length="112" mass="11394">MKAVRAVNLGVLFLVELGAVAAAAYWGVTLDVPAGLAWLLGLAAPAALIVLWGLFGSPKAPYRTRGAARTGFEVLWFGAGAVALAAAGAVGWAVAFALVCLATKTLAAAWRQ</sequence>
<keyword evidence="1" id="KW-1133">Transmembrane helix</keyword>
<evidence type="ECO:0000256" key="1">
    <source>
        <dbReference type="SAM" id="Phobius"/>
    </source>
</evidence>
<feature type="transmembrane region" description="Helical" evidence="1">
    <location>
        <begin position="75"/>
        <end position="102"/>
    </location>
</feature>
<accession>A0ABS2VNW0</accession>